<comment type="caution">
    <text evidence="1">The sequence shown here is derived from an EMBL/GenBank/DDBJ whole genome shotgun (WGS) entry which is preliminary data.</text>
</comment>
<protein>
    <submittedName>
        <fullName evidence="1">Uncharacterized protein</fullName>
    </submittedName>
</protein>
<proteinExistence type="predicted"/>
<sequence length="142" mass="16425">MQPPRLLNIFTDVLEYSDILEPLQQADPPTDRARTRQTLGKLNYIDINSRIPLELVTLLACAAARDEFVERALDRILMRVINADLHADRPSSLLYFQDGCEQKRPGWASVFARVHRYVKSLEEESDAEYWNEDAFPSDTEEE</sequence>
<keyword evidence="2" id="KW-1185">Reference proteome</keyword>
<dbReference type="Proteomes" id="UP001408356">
    <property type="component" value="Unassembled WGS sequence"/>
</dbReference>
<reference evidence="1 2" key="1">
    <citation type="journal article" date="2024" name="J. Plant Pathol.">
        <title>Sequence and assembly of the genome of Seiridium unicorne, isolate CBS 538.82, causal agent of cypress canker disease.</title>
        <authorList>
            <person name="Scali E."/>
            <person name="Rocca G.D."/>
            <person name="Danti R."/>
            <person name="Garbelotto M."/>
            <person name="Barberini S."/>
            <person name="Baroncelli R."/>
            <person name="Emiliani G."/>
        </authorList>
    </citation>
    <scope>NUCLEOTIDE SEQUENCE [LARGE SCALE GENOMIC DNA]</scope>
    <source>
        <strain evidence="1 2">BM-138-508</strain>
    </source>
</reference>
<name>A0ABR2V2H2_9PEZI</name>
<organism evidence="1 2">
    <name type="scientific">Seiridium unicorne</name>
    <dbReference type="NCBI Taxonomy" id="138068"/>
    <lineage>
        <taxon>Eukaryota</taxon>
        <taxon>Fungi</taxon>
        <taxon>Dikarya</taxon>
        <taxon>Ascomycota</taxon>
        <taxon>Pezizomycotina</taxon>
        <taxon>Sordariomycetes</taxon>
        <taxon>Xylariomycetidae</taxon>
        <taxon>Amphisphaeriales</taxon>
        <taxon>Sporocadaceae</taxon>
        <taxon>Seiridium</taxon>
    </lineage>
</organism>
<accession>A0ABR2V2H2</accession>
<gene>
    <name evidence="1" type="ORF">SUNI508_05961</name>
</gene>
<evidence type="ECO:0000313" key="1">
    <source>
        <dbReference type="EMBL" id="KAK9421113.1"/>
    </source>
</evidence>
<dbReference type="EMBL" id="JARVKF010000201">
    <property type="protein sequence ID" value="KAK9421113.1"/>
    <property type="molecule type" value="Genomic_DNA"/>
</dbReference>
<evidence type="ECO:0000313" key="2">
    <source>
        <dbReference type="Proteomes" id="UP001408356"/>
    </source>
</evidence>